<proteinExistence type="predicted"/>
<reference evidence="1" key="2">
    <citation type="journal article" date="2015" name="Data Brief">
        <title>Shoot transcriptome of the giant reed, Arundo donax.</title>
        <authorList>
            <person name="Barrero R.A."/>
            <person name="Guerrero F.D."/>
            <person name="Moolhuijzen P."/>
            <person name="Goolsby J.A."/>
            <person name="Tidwell J."/>
            <person name="Bellgard S.E."/>
            <person name="Bellgard M.I."/>
        </authorList>
    </citation>
    <scope>NUCLEOTIDE SEQUENCE</scope>
    <source>
        <tissue evidence="1">Shoot tissue taken approximately 20 cm above the soil surface</tissue>
    </source>
</reference>
<sequence>MSKLSFSTFSCIQCQRHHFRLFTFLDIKVPTNYPVGHYILLFVNHSHMLCLVC</sequence>
<organism evidence="1">
    <name type="scientific">Arundo donax</name>
    <name type="common">Giant reed</name>
    <name type="synonym">Donax arundinaceus</name>
    <dbReference type="NCBI Taxonomy" id="35708"/>
    <lineage>
        <taxon>Eukaryota</taxon>
        <taxon>Viridiplantae</taxon>
        <taxon>Streptophyta</taxon>
        <taxon>Embryophyta</taxon>
        <taxon>Tracheophyta</taxon>
        <taxon>Spermatophyta</taxon>
        <taxon>Magnoliopsida</taxon>
        <taxon>Liliopsida</taxon>
        <taxon>Poales</taxon>
        <taxon>Poaceae</taxon>
        <taxon>PACMAD clade</taxon>
        <taxon>Arundinoideae</taxon>
        <taxon>Arundineae</taxon>
        <taxon>Arundo</taxon>
    </lineage>
</organism>
<accession>A0A0A8ZCT1</accession>
<dbReference type="AlphaFoldDB" id="A0A0A8ZCT1"/>
<reference evidence="1" key="1">
    <citation type="submission" date="2014-09" db="EMBL/GenBank/DDBJ databases">
        <authorList>
            <person name="Magalhaes I.L.F."/>
            <person name="Oliveira U."/>
            <person name="Santos F.R."/>
            <person name="Vidigal T.H.D.A."/>
            <person name="Brescovit A.D."/>
            <person name="Santos A.J."/>
        </authorList>
    </citation>
    <scope>NUCLEOTIDE SEQUENCE</scope>
    <source>
        <tissue evidence="1">Shoot tissue taken approximately 20 cm above the soil surface</tissue>
    </source>
</reference>
<evidence type="ECO:0000313" key="1">
    <source>
        <dbReference type="EMBL" id="JAD36591.1"/>
    </source>
</evidence>
<dbReference type="EMBL" id="GBRH01261304">
    <property type="protein sequence ID" value="JAD36591.1"/>
    <property type="molecule type" value="Transcribed_RNA"/>
</dbReference>
<protein>
    <submittedName>
        <fullName evidence="1">Uncharacterized protein</fullName>
    </submittedName>
</protein>
<name>A0A0A8ZCT1_ARUDO</name>